<proteinExistence type="predicted"/>
<dbReference type="Gene3D" id="3.50.50.60">
    <property type="entry name" value="FAD/NAD(P)-binding domain"/>
    <property type="match status" value="1"/>
</dbReference>
<evidence type="ECO:0000313" key="4">
    <source>
        <dbReference type="EMBL" id="PZF78771.1"/>
    </source>
</evidence>
<evidence type="ECO:0000313" key="5">
    <source>
        <dbReference type="Proteomes" id="UP000248795"/>
    </source>
</evidence>
<keyword evidence="2" id="KW-0812">Transmembrane</keyword>
<reference evidence="5" key="1">
    <citation type="submission" date="2018-06" db="EMBL/GenBank/DDBJ databases">
        <title>Aestuariibacter litoralis strain KCTC 52945T.</title>
        <authorList>
            <person name="Li X."/>
            <person name="Salam N."/>
            <person name="Li J.-L."/>
            <person name="Chen Y.-M."/>
            <person name="Yang Z.-W."/>
            <person name="Zhang L.-Y."/>
            <person name="Han M.-X."/>
            <person name="Xiao M."/>
            <person name="Li W.-J."/>
        </authorList>
    </citation>
    <scope>NUCLEOTIDE SEQUENCE [LARGE SCALE GENOMIC DNA]</scope>
    <source>
        <strain evidence="5">KCTC 52945</strain>
    </source>
</reference>
<dbReference type="AlphaFoldDB" id="A0A2W2AU72"/>
<dbReference type="SUPFAM" id="SSF51905">
    <property type="entry name" value="FAD/NAD(P)-binding domain"/>
    <property type="match status" value="1"/>
</dbReference>
<evidence type="ECO:0000256" key="2">
    <source>
        <dbReference type="SAM" id="Phobius"/>
    </source>
</evidence>
<keyword evidence="1" id="KW-0560">Oxidoreductase</keyword>
<gene>
    <name evidence="4" type="ORF">DK847_02950</name>
</gene>
<dbReference type="InterPro" id="IPR036188">
    <property type="entry name" value="FAD/NAD-bd_sf"/>
</dbReference>
<dbReference type="EMBL" id="QKVK01000001">
    <property type="protein sequence ID" value="PZF78771.1"/>
    <property type="molecule type" value="Genomic_DNA"/>
</dbReference>
<feature type="transmembrane region" description="Helical" evidence="2">
    <location>
        <begin position="6"/>
        <end position="23"/>
    </location>
</feature>
<organism evidence="4 5">
    <name type="scientific">Aestuariivirga litoralis</name>
    <dbReference type="NCBI Taxonomy" id="2650924"/>
    <lineage>
        <taxon>Bacteria</taxon>
        <taxon>Pseudomonadati</taxon>
        <taxon>Pseudomonadota</taxon>
        <taxon>Alphaproteobacteria</taxon>
        <taxon>Hyphomicrobiales</taxon>
        <taxon>Aestuariivirgaceae</taxon>
        <taxon>Aestuariivirga</taxon>
    </lineage>
</organism>
<evidence type="ECO:0000259" key="3">
    <source>
        <dbReference type="Pfam" id="PF01266"/>
    </source>
</evidence>
<dbReference type="Proteomes" id="UP000248795">
    <property type="component" value="Unassembled WGS sequence"/>
</dbReference>
<protein>
    <recommendedName>
        <fullName evidence="3">FAD dependent oxidoreductase domain-containing protein</fullName>
    </recommendedName>
</protein>
<sequence length="391" mass="41450">MTGRSVAILGGGIMGSALALFLARRGASPVIFEQMPEIMAGASRWNEGKIHLGYMYSADASLDTARRVIAGGLAFVPLVEDLIETSLSGLMTEGDDVFLCHATSVVPPDLMAQRLDAVAALVRAHPGGGGHGAARRFGMAELARLTGSPAIVAGFHVPERSVQTRAVADLLRAAVEADGRIRLCCGRRVVGVEQGARWRVLTPEGAEGPFDCVVNALWQGRLPVDVSAGLPLPADWSQRYRLAVFLRTRRHVDAPGAVIAAGPFGDIKNYNGRDFYLSWYPAGLQHESRDLDPQWTPPAGGGFDAQVASDSLAALEAFLPQVAELRAEAESIIVAGGWVYAAASGSLADPAATIHRRADFGITRRGSYVSVDTGKYSTAPWLAQRLAAEIA</sequence>
<name>A0A2W2AU72_9HYPH</name>
<evidence type="ECO:0000256" key="1">
    <source>
        <dbReference type="ARBA" id="ARBA00023002"/>
    </source>
</evidence>
<feature type="domain" description="FAD dependent oxidoreductase" evidence="3">
    <location>
        <begin position="6"/>
        <end position="324"/>
    </location>
</feature>
<keyword evidence="5" id="KW-1185">Reference proteome</keyword>
<accession>A0A2W2AU72</accession>
<dbReference type="InterPro" id="IPR006076">
    <property type="entry name" value="FAD-dep_OxRdtase"/>
</dbReference>
<keyword evidence="2" id="KW-0472">Membrane</keyword>
<comment type="caution">
    <text evidence="4">The sequence shown here is derived from an EMBL/GenBank/DDBJ whole genome shotgun (WGS) entry which is preliminary data.</text>
</comment>
<keyword evidence="2" id="KW-1133">Transmembrane helix</keyword>
<dbReference type="Gene3D" id="3.30.9.10">
    <property type="entry name" value="D-Amino Acid Oxidase, subunit A, domain 2"/>
    <property type="match status" value="1"/>
</dbReference>
<dbReference type="RefSeq" id="WP_111196099.1">
    <property type="nucleotide sequence ID" value="NZ_QKVK01000001.1"/>
</dbReference>
<dbReference type="Pfam" id="PF01266">
    <property type="entry name" value="DAO"/>
    <property type="match status" value="1"/>
</dbReference>
<dbReference type="GO" id="GO:0016491">
    <property type="term" value="F:oxidoreductase activity"/>
    <property type="evidence" value="ECO:0007669"/>
    <property type="project" value="UniProtKB-KW"/>
</dbReference>